<dbReference type="Proteomes" id="UP001165960">
    <property type="component" value="Unassembled WGS sequence"/>
</dbReference>
<protein>
    <submittedName>
        <fullName evidence="1">Anthranilate synthase / indole-3-glycerol phosphate synthase</fullName>
    </submittedName>
</protein>
<keyword evidence="2" id="KW-1185">Reference proteome</keyword>
<evidence type="ECO:0000313" key="1">
    <source>
        <dbReference type="EMBL" id="KAJ9050217.1"/>
    </source>
</evidence>
<reference evidence="1" key="1">
    <citation type="submission" date="2022-04" db="EMBL/GenBank/DDBJ databases">
        <title>Genome of the entomopathogenic fungus Entomophthora muscae.</title>
        <authorList>
            <person name="Elya C."/>
            <person name="Lovett B.R."/>
            <person name="Lee E."/>
            <person name="Macias A.M."/>
            <person name="Hajek A.E."/>
            <person name="De Bivort B.L."/>
            <person name="Kasson M.T."/>
            <person name="De Fine Licht H.H."/>
            <person name="Stajich J.E."/>
        </authorList>
    </citation>
    <scope>NUCLEOTIDE SEQUENCE</scope>
    <source>
        <strain evidence="1">Berkeley</strain>
    </source>
</reference>
<comment type="caution">
    <text evidence="1">The sequence shown here is derived from an EMBL/GenBank/DDBJ whole genome shotgun (WGS) entry which is preliminary data.</text>
</comment>
<proteinExistence type="predicted"/>
<evidence type="ECO:0000313" key="2">
    <source>
        <dbReference type="Proteomes" id="UP001165960"/>
    </source>
</evidence>
<gene>
    <name evidence="1" type="primary">TRP3_3</name>
    <name evidence="1" type="ORF">DSO57_1016545</name>
</gene>
<dbReference type="EMBL" id="QTSX02007167">
    <property type="protein sequence ID" value="KAJ9050217.1"/>
    <property type="molecule type" value="Genomic_DNA"/>
</dbReference>
<name>A0ACC2RJJ4_9FUNG</name>
<organism evidence="1 2">
    <name type="scientific">Entomophthora muscae</name>
    <dbReference type="NCBI Taxonomy" id="34485"/>
    <lineage>
        <taxon>Eukaryota</taxon>
        <taxon>Fungi</taxon>
        <taxon>Fungi incertae sedis</taxon>
        <taxon>Zoopagomycota</taxon>
        <taxon>Entomophthoromycotina</taxon>
        <taxon>Entomophthoromycetes</taxon>
        <taxon>Entomophthorales</taxon>
        <taxon>Entomophthoraceae</taxon>
        <taxon>Entomophthora</taxon>
    </lineage>
</organism>
<accession>A0ACC2RJJ4</accession>
<sequence length="300" mass="32872">MATEGLTILIDNYDSFTWNVYQYLCELGARVEVFRNDKVTLTQLIDLSPSKLVISPGPGSPSTSSGISQETIKHFAGKIPILGVCLGLQCMYELYGGTVGEVGQIVHGKTSELVHDGAGLYKDVPQRVKVTRYHSLAGTIETLPEDLLVTSYTDSGTIQGVRHRKYCMEGVQFHPESVISEHGKSMLANFLSWTQGTWESQGEMIPDNSLVIPRSIDEGANYQPPKDSILVKIAAKRREDVLEAQSLPGQSLQDLKEMIAMSFSPPALDFYSRLVKDSAPLSVLAELKRASLAKGILILV</sequence>